<evidence type="ECO:0008006" key="4">
    <source>
        <dbReference type="Google" id="ProtNLM"/>
    </source>
</evidence>
<dbReference type="RefSeq" id="XP_066935100.1">
    <property type="nucleotide sequence ID" value="XM_067078999.1"/>
</dbReference>
<dbReference type="Proteomes" id="UP000594262">
    <property type="component" value="Unplaced"/>
</dbReference>
<keyword evidence="1" id="KW-0732">Signal</keyword>
<feature type="chain" id="PRO_5029608341" description="Apple domain-containing protein" evidence="1">
    <location>
        <begin position="23"/>
        <end position="123"/>
    </location>
</feature>
<evidence type="ECO:0000313" key="2">
    <source>
        <dbReference type="EnsemblMetazoa" id="CLYHEMP010071.1"/>
    </source>
</evidence>
<feature type="signal peptide" evidence="1">
    <location>
        <begin position="1"/>
        <end position="22"/>
    </location>
</feature>
<dbReference type="EnsemblMetazoa" id="CLYHEMT010071.1">
    <property type="protein sequence ID" value="CLYHEMP010071.1"/>
    <property type="gene ID" value="CLYHEMG010071"/>
</dbReference>
<dbReference type="GeneID" id="136822720"/>
<sequence length="123" mass="13595">MASSVYYNLVLVLSTLTAVCMAGKTYQAFETPTPFIVAALVKHEKTFFTGDGVIDKRLIYVENGLADCMDACNSYPTCKSFNLALSKPGEWYCESTIYGPDHTSFIVPQDKDGFDNYAFTAQT</sequence>
<organism evidence="2 3">
    <name type="scientific">Clytia hemisphaerica</name>
    <dbReference type="NCBI Taxonomy" id="252671"/>
    <lineage>
        <taxon>Eukaryota</taxon>
        <taxon>Metazoa</taxon>
        <taxon>Cnidaria</taxon>
        <taxon>Hydrozoa</taxon>
        <taxon>Hydroidolina</taxon>
        <taxon>Leptothecata</taxon>
        <taxon>Obeliida</taxon>
        <taxon>Clytiidae</taxon>
        <taxon>Clytia</taxon>
    </lineage>
</organism>
<protein>
    <recommendedName>
        <fullName evidence="4">Apple domain-containing protein</fullName>
    </recommendedName>
</protein>
<dbReference type="AlphaFoldDB" id="A0A7M5V5N9"/>
<proteinExistence type="predicted"/>
<evidence type="ECO:0000313" key="3">
    <source>
        <dbReference type="Proteomes" id="UP000594262"/>
    </source>
</evidence>
<reference evidence="2" key="1">
    <citation type="submission" date="2021-01" db="UniProtKB">
        <authorList>
            <consortium name="EnsemblMetazoa"/>
        </authorList>
    </citation>
    <scope>IDENTIFICATION</scope>
</reference>
<name>A0A7M5V5N9_9CNID</name>
<accession>A0A7M5V5N9</accession>
<evidence type="ECO:0000256" key="1">
    <source>
        <dbReference type="SAM" id="SignalP"/>
    </source>
</evidence>
<keyword evidence="3" id="KW-1185">Reference proteome</keyword>